<dbReference type="Proteomes" id="UP000824076">
    <property type="component" value="Unassembled WGS sequence"/>
</dbReference>
<keyword evidence="4" id="KW-0808">Transferase</keyword>
<evidence type="ECO:0000313" key="8">
    <source>
        <dbReference type="Proteomes" id="UP000824076"/>
    </source>
</evidence>
<dbReference type="GO" id="GO:0009247">
    <property type="term" value="P:glycolipid biosynthetic process"/>
    <property type="evidence" value="ECO:0007669"/>
    <property type="project" value="UniProtKB-ARBA"/>
</dbReference>
<organism evidence="7 8">
    <name type="scientific">Candidatus Limisoma intestinavium</name>
    <dbReference type="NCBI Taxonomy" id="2840856"/>
    <lineage>
        <taxon>Bacteria</taxon>
        <taxon>Pseudomonadati</taxon>
        <taxon>Bacteroidota</taxon>
        <taxon>Bacteroidia</taxon>
        <taxon>Bacteroidales</taxon>
        <taxon>Candidatus Limisoma</taxon>
    </lineage>
</organism>
<proteinExistence type="predicted"/>
<evidence type="ECO:0000256" key="2">
    <source>
        <dbReference type="ARBA" id="ARBA00022475"/>
    </source>
</evidence>
<gene>
    <name evidence="7" type="ORF">IAD18_02075</name>
</gene>
<keyword evidence="5" id="KW-0472">Membrane</keyword>
<reference evidence="7" key="1">
    <citation type="submission" date="2020-10" db="EMBL/GenBank/DDBJ databases">
        <authorList>
            <person name="Gilroy R."/>
        </authorList>
    </citation>
    <scope>NUCLEOTIDE SEQUENCE</scope>
    <source>
        <strain evidence="7">17073</strain>
    </source>
</reference>
<comment type="caution">
    <text evidence="7">The sequence shown here is derived from an EMBL/GenBank/DDBJ whole genome shotgun (WGS) entry which is preliminary data.</text>
</comment>
<evidence type="ECO:0000256" key="5">
    <source>
        <dbReference type="ARBA" id="ARBA00023136"/>
    </source>
</evidence>
<sequence length="299" mass="34882">MSDRVRNILYAPLSGVLHLSARLPFGALYVLSDVLAFVAGSVVRYRRRLVEANVAASFPEKTEEERQQIVRRFYRNFTDVFLETIKLLHVRDGQIRERMEFVGVEQIDRCTAEGRSVGLYCSHFGNWEWITSLTLWASTDAKISYSQVYRPLRNKWFDRFYFDLRRRFHSESIPKNGVLRALLAARKDGGRFVTGFISDQKPSHNDGLHHITFLHQETPFISGTELLLRKMKAAAVYADVERTGRGRYRVVIRPIADDVSLCAENEVTDAYARYLEATIRRQPDGWLWSHNRWRRTLHK</sequence>
<evidence type="ECO:0000313" key="7">
    <source>
        <dbReference type="EMBL" id="HIU38436.1"/>
    </source>
</evidence>
<dbReference type="AlphaFoldDB" id="A0A9D1IKW5"/>
<protein>
    <submittedName>
        <fullName evidence="7">Lysophospholipid acyltransferase family protein</fullName>
    </submittedName>
</protein>
<dbReference type="PANTHER" id="PTHR30606">
    <property type="entry name" value="LIPID A BIOSYNTHESIS LAUROYL ACYLTRANSFERASE"/>
    <property type="match status" value="1"/>
</dbReference>
<dbReference type="Pfam" id="PF03279">
    <property type="entry name" value="Lip_A_acyltrans"/>
    <property type="match status" value="1"/>
</dbReference>
<dbReference type="PANTHER" id="PTHR30606:SF10">
    <property type="entry name" value="PHOSPHATIDYLINOSITOL MANNOSIDE ACYLTRANSFERASE"/>
    <property type="match status" value="1"/>
</dbReference>
<evidence type="ECO:0000256" key="6">
    <source>
        <dbReference type="ARBA" id="ARBA00023315"/>
    </source>
</evidence>
<dbReference type="EMBL" id="DVMS01000054">
    <property type="protein sequence ID" value="HIU38436.1"/>
    <property type="molecule type" value="Genomic_DNA"/>
</dbReference>
<name>A0A9D1IKW5_9BACT</name>
<dbReference type="InterPro" id="IPR004960">
    <property type="entry name" value="LipA_acyltrans"/>
</dbReference>
<comment type="subcellular location">
    <subcellularLocation>
        <location evidence="1">Cell inner membrane</location>
    </subcellularLocation>
</comment>
<evidence type="ECO:0000256" key="1">
    <source>
        <dbReference type="ARBA" id="ARBA00004533"/>
    </source>
</evidence>
<evidence type="ECO:0000256" key="3">
    <source>
        <dbReference type="ARBA" id="ARBA00022519"/>
    </source>
</evidence>
<dbReference type="GO" id="GO:0005886">
    <property type="term" value="C:plasma membrane"/>
    <property type="evidence" value="ECO:0007669"/>
    <property type="project" value="UniProtKB-SubCell"/>
</dbReference>
<dbReference type="CDD" id="cd07984">
    <property type="entry name" value="LPLAT_LABLAT-like"/>
    <property type="match status" value="1"/>
</dbReference>
<keyword evidence="2" id="KW-1003">Cell membrane</keyword>
<reference evidence="7" key="2">
    <citation type="journal article" date="2021" name="PeerJ">
        <title>Extensive microbial diversity within the chicken gut microbiome revealed by metagenomics and culture.</title>
        <authorList>
            <person name="Gilroy R."/>
            <person name="Ravi A."/>
            <person name="Getino M."/>
            <person name="Pursley I."/>
            <person name="Horton D.L."/>
            <person name="Alikhan N.F."/>
            <person name="Baker D."/>
            <person name="Gharbi K."/>
            <person name="Hall N."/>
            <person name="Watson M."/>
            <person name="Adriaenssens E.M."/>
            <person name="Foster-Nyarko E."/>
            <person name="Jarju S."/>
            <person name="Secka A."/>
            <person name="Antonio M."/>
            <person name="Oren A."/>
            <person name="Chaudhuri R.R."/>
            <person name="La Ragione R."/>
            <person name="Hildebrand F."/>
            <person name="Pallen M.J."/>
        </authorList>
    </citation>
    <scope>NUCLEOTIDE SEQUENCE</scope>
    <source>
        <strain evidence="7">17073</strain>
    </source>
</reference>
<evidence type="ECO:0000256" key="4">
    <source>
        <dbReference type="ARBA" id="ARBA00022679"/>
    </source>
</evidence>
<dbReference type="GO" id="GO:0016746">
    <property type="term" value="F:acyltransferase activity"/>
    <property type="evidence" value="ECO:0007669"/>
    <property type="project" value="UniProtKB-KW"/>
</dbReference>
<accession>A0A9D1IKW5</accession>
<keyword evidence="6 7" id="KW-0012">Acyltransferase</keyword>
<keyword evidence="3" id="KW-0997">Cell inner membrane</keyword>